<dbReference type="AlphaFoldDB" id="A0A2X2VQW4"/>
<evidence type="ECO:0000313" key="4">
    <source>
        <dbReference type="EMBL" id="SQB27623.1"/>
    </source>
</evidence>
<dbReference type="STRING" id="445960.SAMN05421542_2012"/>
<name>A0A2X2VQW4_CHRJE</name>
<evidence type="ECO:0000259" key="2">
    <source>
        <dbReference type="Pfam" id="PF01433"/>
    </source>
</evidence>
<dbReference type="GO" id="GO:0008270">
    <property type="term" value="F:zinc ion binding"/>
    <property type="evidence" value="ECO:0007669"/>
    <property type="project" value="InterPro"/>
</dbReference>
<dbReference type="InterPro" id="IPR027268">
    <property type="entry name" value="Peptidase_M4/M1_CTD_sf"/>
</dbReference>
<reference evidence="3 5" key="1">
    <citation type="submission" date="2016-10" db="EMBL/GenBank/DDBJ databases">
        <authorList>
            <person name="Varghese N."/>
            <person name="Submissions S."/>
        </authorList>
    </citation>
    <scope>NUCLEOTIDE SEQUENCE [LARGE SCALE GENOMIC DNA]</scope>
    <source>
        <strain evidence="3 5">DSM 19299</strain>
    </source>
</reference>
<dbReference type="OrthoDB" id="9778516at2"/>
<accession>A0A2X2VQW4</accession>
<dbReference type="InterPro" id="IPR014782">
    <property type="entry name" value="Peptidase_M1_dom"/>
</dbReference>
<evidence type="ECO:0000256" key="1">
    <source>
        <dbReference type="SAM" id="SignalP"/>
    </source>
</evidence>
<proteinExistence type="predicted"/>
<dbReference type="SUPFAM" id="SSF55486">
    <property type="entry name" value="Metalloproteases ('zincins'), catalytic domain"/>
    <property type="match status" value="1"/>
</dbReference>
<feature type="signal peptide" evidence="1">
    <location>
        <begin position="1"/>
        <end position="18"/>
    </location>
</feature>
<reference evidence="4 6" key="2">
    <citation type="submission" date="2018-06" db="EMBL/GenBank/DDBJ databases">
        <authorList>
            <consortium name="Pathogen Informatics"/>
            <person name="Doyle S."/>
        </authorList>
    </citation>
    <scope>NUCLEOTIDE SEQUENCE [LARGE SCALE GENOMIC DNA]</scope>
    <source>
        <strain evidence="4 6">NCTC13492</strain>
    </source>
</reference>
<dbReference type="GO" id="GO:0008237">
    <property type="term" value="F:metallopeptidase activity"/>
    <property type="evidence" value="ECO:0007669"/>
    <property type="project" value="InterPro"/>
</dbReference>
<protein>
    <submittedName>
        <fullName evidence="3">Peptidase family M1</fullName>
    </submittedName>
    <submittedName>
        <fullName evidence="4">Predicted protease with the C-terminal PDZ domain</fullName>
    </submittedName>
</protein>
<organism evidence="4 6">
    <name type="scientific">Chryseobacterium jejuense</name>
    <dbReference type="NCBI Taxonomy" id="445960"/>
    <lineage>
        <taxon>Bacteria</taxon>
        <taxon>Pseudomonadati</taxon>
        <taxon>Bacteroidota</taxon>
        <taxon>Flavobacteriia</taxon>
        <taxon>Flavobacteriales</taxon>
        <taxon>Weeksellaceae</taxon>
        <taxon>Chryseobacterium group</taxon>
        <taxon>Chryseobacterium</taxon>
    </lineage>
</organism>
<keyword evidence="4" id="KW-0645">Protease</keyword>
<dbReference type="EMBL" id="UAWB01000002">
    <property type="protein sequence ID" value="SQB27623.1"/>
    <property type="molecule type" value="Genomic_DNA"/>
</dbReference>
<dbReference type="Pfam" id="PF01433">
    <property type="entry name" value="Peptidase_M1"/>
    <property type="match status" value="1"/>
</dbReference>
<feature type="chain" id="PRO_5016872958" evidence="1">
    <location>
        <begin position="19"/>
        <end position="494"/>
    </location>
</feature>
<dbReference type="GO" id="GO:0006508">
    <property type="term" value="P:proteolysis"/>
    <property type="evidence" value="ECO:0007669"/>
    <property type="project" value="UniProtKB-KW"/>
</dbReference>
<dbReference type="RefSeq" id="WP_089736028.1">
    <property type="nucleotide sequence ID" value="NZ_FNEG01000003.1"/>
</dbReference>
<dbReference type="Gene3D" id="1.10.390.10">
    <property type="entry name" value="Neutral Protease Domain 2"/>
    <property type="match status" value="1"/>
</dbReference>
<evidence type="ECO:0000313" key="6">
    <source>
        <dbReference type="Proteomes" id="UP000251670"/>
    </source>
</evidence>
<evidence type="ECO:0000313" key="5">
    <source>
        <dbReference type="Proteomes" id="UP000199426"/>
    </source>
</evidence>
<dbReference type="Proteomes" id="UP000199426">
    <property type="component" value="Unassembled WGS sequence"/>
</dbReference>
<dbReference type="Proteomes" id="UP000251670">
    <property type="component" value="Unassembled WGS sequence"/>
</dbReference>
<feature type="domain" description="Peptidase M1 membrane alanine aminopeptidase" evidence="2">
    <location>
        <begin position="278"/>
        <end position="416"/>
    </location>
</feature>
<keyword evidence="1" id="KW-0732">Signal</keyword>
<sequence>MFKKLIFLILLLPFMAYSQNKISYKVYYDENLAKNGLKVQVDYTLKKASDTLSFYYANENWGENDLFKNLVLLQEENPGIKYEIKPENNKIKFHQKKGTQFSLVYHIKQDFTDPNYKIFNRPRINNTFFHVLGKSLFMVPFAFTKMPDEQEFEFSVEWMNFPEKFSLHNNFASQIRKQKIKTILWDGFYNSLFIGGDYRFYSFTIHDKPVYFALRGDWNNGFTDDFLFSNLKKAVQSQRDFWKDYDQDYFTITMTPTVSQKDSLYKGYSTTGSAIKNAFIIQGTNNPFNNKNSYLYLFHHELMHEWIGNAIKNKHEELNYWFSEGFTDYYTYKNRVRIHDISMDEWQKLFNTEVIKNHWKNPERNIPNYKIKDDFWKSRNVEKVPYRRGAIFAFWLDNQIMLKTHYKKSLDHLMRELLKTCREKKLRFTDELFLEFVQKYLDQDISYSFQKHILNGEDIDLPKEKWIDAFSFQITDGIPQLEMDKSKNSKYLIE</sequence>
<evidence type="ECO:0000313" key="3">
    <source>
        <dbReference type="EMBL" id="SDI84932.1"/>
    </source>
</evidence>
<gene>
    <name evidence="4" type="ORF">NCTC13492_01212</name>
    <name evidence="3" type="ORF">SAMN05421542_2012</name>
</gene>
<keyword evidence="5" id="KW-1185">Reference proteome</keyword>
<dbReference type="EMBL" id="FNEG01000003">
    <property type="protein sequence ID" value="SDI84932.1"/>
    <property type="molecule type" value="Genomic_DNA"/>
</dbReference>
<keyword evidence="4" id="KW-0378">Hydrolase</keyword>